<sequence>MCFHPFPLLPTEIRLQIWTLSFPESRRIIPARRASWWRLPDDPSLPPDIAKMKHLNWANTGPKALWVSRESRQVALKHYPARDLARLKQLEVTDNARYPAHIAFAKDVICFPAYHEWITFFHDIGCERRGAALRAFISSQEMPQVSRVELYIDVRFNSPTFFYATRDLRIMKKSIPDFLERVHMFPNAREIFVGILITGVEGDLVERPDSPPGTQRAPISLSEQIQEARDLGRKAFHTSNIQNNASQMPLLRIERVSWRPSRSSEEEINWYSAA</sequence>
<dbReference type="EMBL" id="KZ613961">
    <property type="protein sequence ID" value="PMD31831.1"/>
    <property type="molecule type" value="Genomic_DNA"/>
</dbReference>
<protein>
    <recommendedName>
        <fullName evidence="1">2EXR domain-containing protein</fullName>
    </recommendedName>
</protein>
<accession>A0A2J6R024</accession>
<evidence type="ECO:0000313" key="2">
    <source>
        <dbReference type="EMBL" id="PMD31831.1"/>
    </source>
</evidence>
<dbReference type="PANTHER" id="PTHR35910">
    <property type="entry name" value="2EXR DOMAIN-CONTAINING PROTEIN"/>
    <property type="match status" value="1"/>
</dbReference>
<dbReference type="Pfam" id="PF20150">
    <property type="entry name" value="2EXR"/>
    <property type="match status" value="1"/>
</dbReference>
<gene>
    <name evidence="2" type="ORF">L207DRAFT_186867</name>
</gene>
<proteinExistence type="predicted"/>
<name>A0A2J6R024_HYAVF</name>
<keyword evidence="3" id="KW-1185">Reference proteome</keyword>
<dbReference type="PANTHER" id="PTHR35910:SF6">
    <property type="entry name" value="2EXR DOMAIN-CONTAINING PROTEIN"/>
    <property type="match status" value="1"/>
</dbReference>
<dbReference type="InterPro" id="IPR045518">
    <property type="entry name" value="2EXR"/>
</dbReference>
<evidence type="ECO:0000313" key="3">
    <source>
        <dbReference type="Proteomes" id="UP000235786"/>
    </source>
</evidence>
<dbReference type="AlphaFoldDB" id="A0A2J6R024"/>
<evidence type="ECO:0000259" key="1">
    <source>
        <dbReference type="Pfam" id="PF20150"/>
    </source>
</evidence>
<feature type="domain" description="2EXR" evidence="1">
    <location>
        <begin position="3"/>
        <end position="109"/>
    </location>
</feature>
<dbReference type="Proteomes" id="UP000235786">
    <property type="component" value="Unassembled WGS sequence"/>
</dbReference>
<dbReference type="OrthoDB" id="3532148at2759"/>
<reference evidence="2 3" key="1">
    <citation type="submission" date="2016-04" db="EMBL/GenBank/DDBJ databases">
        <title>A degradative enzymes factory behind the ericoid mycorrhizal symbiosis.</title>
        <authorList>
            <consortium name="DOE Joint Genome Institute"/>
            <person name="Martino E."/>
            <person name="Morin E."/>
            <person name="Grelet G."/>
            <person name="Kuo A."/>
            <person name="Kohler A."/>
            <person name="Daghino S."/>
            <person name="Barry K."/>
            <person name="Choi C."/>
            <person name="Cichocki N."/>
            <person name="Clum A."/>
            <person name="Copeland A."/>
            <person name="Hainaut M."/>
            <person name="Haridas S."/>
            <person name="Labutti K."/>
            <person name="Lindquist E."/>
            <person name="Lipzen A."/>
            <person name="Khouja H.-R."/>
            <person name="Murat C."/>
            <person name="Ohm R."/>
            <person name="Olson A."/>
            <person name="Spatafora J."/>
            <person name="Veneault-Fourrey C."/>
            <person name="Henrissat B."/>
            <person name="Grigoriev I."/>
            <person name="Martin F."/>
            <person name="Perotto S."/>
        </authorList>
    </citation>
    <scope>NUCLEOTIDE SEQUENCE [LARGE SCALE GENOMIC DNA]</scope>
    <source>
        <strain evidence="2 3">F</strain>
    </source>
</reference>
<organism evidence="2 3">
    <name type="scientific">Hyaloscypha variabilis (strain UAMH 11265 / GT02V1 / F)</name>
    <name type="common">Meliniomyces variabilis</name>
    <dbReference type="NCBI Taxonomy" id="1149755"/>
    <lineage>
        <taxon>Eukaryota</taxon>
        <taxon>Fungi</taxon>
        <taxon>Dikarya</taxon>
        <taxon>Ascomycota</taxon>
        <taxon>Pezizomycotina</taxon>
        <taxon>Leotiomycetes</taxon>
        <taxon>Helotiales</taxon>
        <taxon>Hyaloscyphaceae</taxon>
        <taxon>Hyaloscypha</taxon>
        <taxon>Hyaloscypha variabilis</taxon>
    </lineage>
</organism>